<dbReference type="Proteomes" id="UP000035720">
    <property type="component" value="Unassembled WGS sequence"/>
</dbReference>
<evidence type="ECO:0000313" key="11">
    <source>
        <dbReference type="Proteomes" id="UP000035720"/>
    </source>
</evidence>
<dbReference type="CDD" id="cd06261">
    <property type="entry name" value="TM_PBP2"/>
    <property type="match status" value="1"/>
</dbReference>
<feature type="transmembrane region" description="Helical" evidence="7">
    <location>
        <begin position="135"/>
        <end position="159"/>
    </location>
</feature>
<dbReference type="AlphaFoldDB" id="A0A077M4K7"/>
<feature type="domain" description="ABC transmembrane type-1" evidence="9">
    <location>
        <begin position="68"/>
        <end position="259"/>
    </location>
</feature>
<feature type="region of interest" description="Disordered" evidence="8">
    <location>
        <begin position="293"/>
        <end position="314"/>
    </location>
</feature>
<dbReference type="PROSITE" id="PS50928">
    <property type="entry name" value="ABC_TM1"/>
    <property type="match status" value="1"/>
</dbReference>
<dbReference type="GO" id="GO:0006865">
    <property type="term" value="P:amino acid transport"/>
    <property type="evidence" value="ECO:0007669"/>
    <property type="project" value="TreeGrafter"/>
</dbReference>
<dbReference type="SUPFAM" id="SSF161098">
    <property type="entry name" value="MetI-like"/>
    <property type="match status" value="1"/>
</dbReference>
<dbReference type="InterPro" id="IPR000515">
    <property type="entry name" value="MetI-like"/>
</dbReference>
<dbReference type="InterPro" id="IPR035906">
    <property type="entry name" value="MetI-like_sf"/>
</dbReference>
<dbReference type="InterPro" id="IPR043429">
    <property type="entry name" value="ArtM/GltK/GlnP/TcyL/YhdX-like"/>
</dbReference>
<dbReference type="NCBIfam" id="TIGR01726">
    <property type="entry name" value="HEQRo_perm_3TM"/>
    <property type="match status" value="1"/>
</dbReference>
<evidence type="ECO:0000256" key="5">
    <source>
        <dbReference type="ARBA" id="ARBA00022989"/>
    </source>
</evidence>
<reference evidence="10 11" key="1">
    <citation type="journal article" date="2013" name="ISME J.">
        <title>A metabolic model for members of the genus Tetrasphaera involved in enhanced biological phosphorus removal.</title>
        <authorList>
            <person name="Kristiansen R."/>
            <person name="Nguyen H.T.T."/>
            <person name="Saunders A.M."/>
            <person name="Nielsen J.L."/>
            <person name="Wimmer R."/>
            <person name="Le V.Q."/>
            <person name="McIlroy S.J."/>
            <person name="Petrovski S."/>
            <person name="Seviour R.J."/>
            <person name="Calteau A."/>
            <person name="Nielsen K.L."/>
            <person name="Nielsen P.H."/>
        </authorList>
    </citation>
    <scope>NUCLEOTIDE SEQUENCE [LARGE SCALE GENOMIC DNA]</scope>
    <source>
        <strain evidence="10 11">Ben 74</strain>
    </source>
</reference>
<evidence type="ECO:0000259" key="9">
    <source>
        <dbReference type="PROSITE" id="PS50928"/>
    </source>
</evidence>
<feature type="transmembrane region" description="Helical" evidence="7">
    <location>
        <begin position="110"/>
        <end position="129"/>
    </location>
</feature>
<keyword evidence="2 7" id="KW-0813">Transport</keyword>
<evidence type="ECO:0000256" key="7">
    <source>
        <dbReference type="RuleBase" id="RU363032"/>
    </source>
</evidence>
<feature type="transmembrane region" description="Helical" evidence="7">
    <location>
        <begin position="20"/>
        <end position="41"/>
    </location>
</feature>
<evidence type="ECO:0000256" key="2">
    <source>
        <dbReference type="ARBA" id="ARBA00022448"/>
    </source>
</evidence>
<dbReference type="RefSeq" id="WP_084733552.1">
    <property type="nucleotide sequence ID" value="NZ_HF571038.1"/>
</dbReference>
<keyword evidence="3" id="KW-1003">Cell membrane</keyword>
<dbReference type="OrthoDB" id="4543034at2"/>
<name>A0A077M4K7_9MICO</name>
<organism evidence="10 11">
    <name type="scientific">Nostocoides jenkinsii Ben 74</name>
    <dbReference type="NCBI Taxonomy" id="1193518"/>
    <lineage>
        <taxon>Bacteria</taxon>
        <taxon>Bacillati</taxon>
        <taxon>Actinomycetota</taxon>
        <taxon>Actinomycetes</taxon>
        <taxon>Micrococcales</taxon>
        <taxon>Intrasporangiaceae</taxon>
        <taxon>Nostocoides</taxon>
    </lineage>
</organism>
<feature type="transmembrane region" description="Helical" evidence="7">
    <location>
        <begin position="61"/>
        <end position="89"/>
    </location>
</feature>
<comment type="caution">
    <text evidence="10">The sequence shown here is derived from an EMBL/GenBank/DDBJ whole genome shotgun (WGS) entry which is preliminary data.</text>
</comment>
<keyword evidence="11" id="KW-1185">Reference proteome</keyword>
<dbReference type="Pfam" id="PF00528">
    <property type="entry name" value="BPD_transp_1"/>
    <property type="match status" value="1"/>
</dbReference>
<protein>
    <submittedName>
        <fullName evidence="10">Putative glutamate transporter permease protein gluD</fullName>
    </submittedName>
</protein>
<evidence type="ECO:0000256" key="1">
    <source>
        <dbReference type="ARBA" id="ARBA00004651"/>
    </source>
</evidence>
<comment type="subcellular location">
    <subcellularLocation>
        <location evidence="1 7">Cell membrane</location>
        <topology evidence="1 7">Multi-pass membrane protein</topology>
    </subcellularLocation>
</comment>
<proteinExistence type="inferred from homology"/>
<accession>A0A077M4K7</accession>
<dbReference type="PANTHER" id="PTHR30614:SF21">
    <property type="entry name" value="AMINO ACID ABC TRANSPORTER PERMEASE"/>
    <property type="match status" value="1"/>
</dbReference>
<dbReference type="Gene3D" id="1.10.3720.10">
    <property type="entry name" value="MetI-like"/>
    <property type="match status" value="1"/>
</dbReference>
<keyword evidence="4 7" id="KW-0812">Transmembrane</keyword>
<dbReference type="InterPro" id="IPR010065">
    <property type="entry name" value="AA_ABC_transptr_permease_3TM"/>
</dbReference>
<keyword evidence="5 7" id="KW-1133">Transmembrane helix</keyword>
<evidence type="ECO:0000256" key="3">
    <source>
        <dbReference type="ARBA" id="ARBA00022475"/>
    </source>
</evidence>
<dbReference type="PANTHER" id="PTHR30614">
    <property type="entry name" value="MEMBRANE COMPONENT OF AMINO ACID ABC TRANSPORTER"/>
    <property type="match status" value="1"/>
</dbReference>
<evidence type="ECO:0000256" key="4">
    <source>
        <dbReference type="ARBA" id="ARBA00022692"/>
    </source>
</evidence>
<evidence type="ECO:0000256" key="8">
    <source>
        <dbReference type="SAM" id="MobiDB-lite"/>
    </source>
</evidence>
<dbReference type="GO" id="GO:0043190">
    <property type="term" value="C:ATP-binding cassette (ABC) transporter complex"/>
    <property type="evidence" value="ECO:0007669"/>
    <property type="project" value="InterPro"/>
</dbReference>
<keyword evidence="6 7" id="KW-0472">Membrane</keyword>
<dbReference type="EMBL" id="CAJC01000057">
    <property type="protein sequence ID" value="CCI52206.1"/>
    <property type="molecule type" value="Genomic_DNA"/>
</dbReference>
<gene>
    <name evidence="10" type="ORF">BN13_150067</name>
</gene>
<sequence length="314" mass="33217">MSSSVLFDAPGPRGQRRNQIIAVIGGVLLLALAVLVIRALYNNGEFTSAKWSPFGQWSTWRFYLLLGIWNTIKAAVAAVALAMAFGFVFGVGRLSQNRAIRWISGAIVEFCRAVPVLIMMIFFFGIYAYNGVFPAAWNPFAAVVTALTLYNGAVIAELVRSGVFGLPKGQAEAGLSIGLTPSQTLVQIQLPQAITAMLPALVSQLVVILKDTALGTIITYPELLQQAQNLASARSNVIPALLVAAALFIGINYLLTLLAGRLEARINRRGHTAGAAIGRAPTVPGAPIDQGAAAAMTPHEARDAAAKAGPQDRV</sequence>
<feature type="transmembrane region" description="Helical" evidence="7">
    <location>
        <begin position="238"/>
        <end position="259"/>
    </location>
</feature>
<comment type="similarity">
    <text evidence="7">Belongs to the binding-protein-dependent transport system permease family.</text>
</comment>
<feature type="compositionally biased region" description="Basic and acidic residues" evidence="8">
    <location>
        <begin position="299"/>
        <end position="314"/>
    </location>
</feature>
<evidence type="ECO:0000256" key="6">
    <source>
        <dbReference type="ARBA" id="ARBA00023136"/>
    </source>
</evidence>
<dbReference type="STRING" id="1193518.BN13_150067"/>
<dbReference type="GO" id="GO:0022857">
    <property type="term" value="F:transmembrane transporter activity"/>
    <property type="evidence" value="ECO:0007669"/>
    <property type="project" value="InterPro"/>
</dbReference>
<evidence type="ECO:0000313" key="10">
    <source>
        <dbReference type="EMBL" id="CCI52206.1"/>
    </source>
</evidence>